<evidence type="ECO:0000313" key="2">
    <source>
        <dbReference type="Proteomes" id="UP000249522"/>
    </source>
</evidence>
<keyword evidence="2" id="KW-1185">Reference proteome</keyword>
<dbReference type="AlphaFoldDB" id="A0A2W1L8W1"/>
<gene>
    <name evidence="1" type="ORF">DNH61_11925</name>
</gene>
<organism evidence="1 2">
    <name type="scientific">Paenibacillus sambharensis</name>
    <dbReference type="NCBI Taxonomy" id="1803190"/>
    <lineage>
        <taxon>Bacteria</taxon>
        <taxon>Bacillati</taxon>
        <taxon>Bacillota</taxon>
        <taxon>Bacilli</taxon>
        <taxon>Bacillales</taxon>
        <taxon>Paenibacillaceae</taxon>
        <taxon>Paenibacillus</taxon>
    </lineage>
</organism>
<dbReference type="EMBL" id="QKRB01000044">
    <property type="protein sequence ID" value="PZD95259.1"/>
    <property type="molecule type" value="Genomic_DNA"/>
</dbReference>
<dbReference type="Proteomes" id="UP000249522">
    <property type="component" value="Unassembled WGS sequence"/>
</dbReference>
<reference evidence="1 2" key="1">
    <citation type="submission" date="2018-06" db="EMBL/GenBank/DDBJ databases">
        <title>Paenibacillus imtechensis sp. nov.</title>
        <authorList>
            <person name="Pinnaka A.K."/>
            <person name="Singh H."/>
            <person name="Kaur M."/>
        </authorList>
    </citation>
    <scope>NUCLEOTIDE SEQUENCE [LARGE SCALE GENOMIC DNA]</scope>
    <source>
        <strain evidence="1 2">SMB1</strain>
    </source>
</reference>
<accession>A0A2W1L8W1</accession>
<proteinExistence type="predicted"/>
<dbReference type="OrthoDB" id="9878517at2"/>
<evidence type="ECO:0000313" key="1">
    <source>
        <dbReference type="EMBL" id="PZD95259.1"/>
    </source>
</evidence>
<protein>
    <submittedName>
        <fullName evidence="1">Uncharacterized protein</fullName>
    </submittedName>
</protein>
<comment type="caution">
    <text evidence="1">The sequence shown here is derived from an EMBL/GenBank/DDBJ whole genome shotgun (WGS) entry which is preliminary data.</text>
</comment>
<dbReference type="RefSeq" id="WP_111146888.1">
    <property type="nucleotide sequence ID" value="NZ_QKRB01000044.1"/>
</dbReference>
<sequence length="664" mass="75512">MFNVQSSPNEKPIKEEKDYPAIAVIGGSGEGKSTAIAGLCNPGFQESMLLFAGEGNTTSCISRIVINPELNKAEIVVNKFKRRDEIRVELERHFKTSLVSEFKNCLSSRPKKESEHRRFYADAVGKKLSPIDATFRIDKLLQGFEDAWVRYQDIMVSSIEFIDKQADSSFRNNYFDCLKEEKNEANRMIDTFIDQKMFPHEESLNGVDENNTISTLLNELCDLVYDKALDCLQNAGFQVDENSLAAYAFNKTSEGFKLSAQAVTNSKRVTAPSAACIIKEMVLRVPGPGLLIDNGLIETAYCVYDVVGFDNDGIDKIPERVQEALLTPVLYDAILFVRSTASPAARNRDYLKAIKQSVRPSKLLVAVTHFDRTSIFEQDEDPTPDIIQKQISQIKNDTMDLIESVIDMECPVKLPNKPDIICFANIARKSRLGEEAVTFFRENDPYQMLRMSISKAFVQVRPKIKDHNIHQSQKGKFLLTKEPINEIIGQIINGLTSSINDEYSVLRDRSNKLHHWTVDAVLWNLYHGRPHVSYAQVWENVSIQTFSNFIRICMENLTPTKIEIGVQVGKYSDRVKLEFESNLKLELDQVARKIFLESGDSSQTNSCKETIWQLARTTKYNKWKIFDDLRKCLLTAVSQQSYLKDLLDSAVENANRSTYSRLFL</sequence>
<name>A0A2W1L8W1_9BACL</name>